<dbReference type="InterPro" id="IPR011010">
    <property type="entry name" value="DNA_brk_join_enz"/>
</dbReference>
<dbReference type="InterPro" id="IPR050090">
    <property type="entry name" value="Tyrosine_recombinase_XerCD"/>
</dbReference>
<accession>A0A4S8QIQ2</accession>
<proteinExistence type="predicted"/>
<dbReference type="GO" id="GO:0015074">
    <property type="term" value="P:DNA integration"/>
    <property type="evidence" value="ECO:0007669"/>
    <property type="project" value="InterPro"/>
</dbReference>
<dbReference type="OrthoDB" id="3773913at2"/>
<keyword evidence="1" id="KW-0233">DNA recombination</keyword>
<evidence type="ECO:0000259" key="3">
    <source>
        <dbReference type="PROSITE" id="PS51898"/>
    </source>
</evidence>
<name>A0A4S8QIQ2_9ACTN</name>
<feature type="compositionally biased region" description="Basic and acidic residues" evidence="2">
    <location>
        <begin position="320"/>
        <end position="335"/>
    </location>
</feature>
<dbReference type="RefSeq" id="WP_136534891.1">
    <property type="nucleotide sequence ID" value="NZ_STGY01000047.1"/>
</dbReference>
<dbReference type="EMBL" id="STGY01000047">
    <property type="protein sequence ID" value="THV41259.1"/>
    <property type="molecule type" value="Genomic_DNA"/>
</dbReference>
<dbReference type="InterPro" id="IPR002104">
    <property type="entry name" value="Integrase_catalytic"/>
</dbReference>
<reference evidence="4 5" key="2">
    <citation type="submission" date="2019-05" db="EMBL/GenBank/DDBJ databases">
        <title>Glycomyces buryatensis sp. nov.</title>
        <authorList>
            <person name="Nikitina E."/>
        </authorList>
    </citation>
    <scope>NUCLEOTIDE SEQUENCE [LARGE SCALE GENOMIC DNA]</scope>
    <source>
        <strain evidence="4 5">18</strain>
    </source>
</reference>
<dbReference type="PANTHER" id="PTHR30349:SF64">
    <property type="entry name" value="PROPHAGE INTEGRASE INTD-RELATED"/>
    <property type="match status" value="1"/>
</dbReference>
<dbReference type="Proteomes" id="UP000308760">
    <property type="component" value="Unassembled WGS sequence"/>
</dbReference>
<dbReference type="PANTHER" id="PTHR30349">
    <property type="entry name" value="PHAGE INTEGRASE-RELATED"/>
    <property type="match status" value="1"/>
</dbReference>
<dbReference type="InterPro" id="IPR013762">
    <property type="entry name" value="Integrase-like_cat_sf"/>
</dbReference>
<dbReference type="GO" id="GO:0003677">
    <property type="term" value="F:DNA binding"/>
    <property type="evidence" value="ECO:0007669"/>
    <property type="project" value="InterPro"/>
</dbReference>
<reference evidence="5" key="1">
    <citation type="submission" date="2019-04" db="EMBL/GenBank/DDBJ databases">
        <title>Nocardioides xinjiangensis sp. nov.</title>
        <authorList>
            <person name="Liu S."/>
        </authorList>
    </citation>
    <scope>NUCLEOTIDE SEQUENCE [LARGE SCALE GENOMIC DNA]</scope>
    <source>
        <strain evidence="5">18</strain>
    </source>
</reference>
<sequence length="464" mass="52138">MNATSYEVVLYKIRDRGEARPKRYNCRWRVAPNPKAFSRSYVTKSQAKAFNGDLQAAMNRGEAFDLVKGLPLSMLRAEEARTEPTWLDLATSYALFAWGRNRGNSRSGTASMLIDITVAFLPEMPAQRRNQVRLALRHWAFKKTDAEPDADTAALLAWIQDRCPKISAAVEPARLRSVLDRLTLKLDGKPASAATFAKRKVILHAALEYAITEELLTHNPLDASTLRWETPKKLKVVKVVKPQQIGNTQQVEHLLTAVSYVGAGQGPRFVAFFACMYHAMMRPEEVVALQRDQCELPEQGWGRLVLEAAEPDVGADWTDSGERHERQELKHRGVGETRPVPIPPRLVGLLREHIRRFGVGADGKLFRTLNGNPIQSSTYRHVLLAARDLAYGPVERGSLRLRKAYDLRHSGIVLRLYAGIPPKQVAMWAGHSVQVLHQKYDNVLEGYDAHWHQKIDAALNSEPA</sequence>
<dbReference type="Gene3D" id="1.10.443.10">
    <property type="entry name" value="Intergrase catalytic core"/>
    <property type="match status" value="1"/>
</dbReference>
<comment type="caution">
    <text evidence="4">The sequence shown here is derived from an EMBL/GenBank/DDBJ whole genome shotgun (WGS) entry which is preliminary data.</text>
</comment>
<evidence type="ECO:0000256" key="1">
    <source>
        <dbReference type="ARBA" id="ARBA00023172"/>
    </source>
</evidence>
<dbReference type="SUPFAM" id="SSF56349">
    <property type="entry name" value="DNA breaking-rejoining enzymes"/>
    <property type="match status" value="1"/>
</dbReference>
<dbReference type="AlphaFoldDB" id="A0A4S8QIQ2"/>
<feature type="region of interest" description="Disordered" evidence="2">
    <location>
        <begin position="315"/>
        <end position="337"/>
    </location>
</feature>
<gene>
    <name evidence="4" type="ORF">FAB82_12615</name>
</gene>
<evidence type="ECO:0000256" key="2">
    <source>
        <dbReference type="SAM" id="MobiDB-lite"/>
    </source>
</evidence>
<organism evidence="4 5">
    <name type="scientific">Glycomyces buryatensis</name>
    <dbReference type="NCBI Taxonomy" id="2570927"/>
    <lineage>
        <taxon>Bacteria</taxon>
        <taxon>Bacillati</taxon>
        <taxon>Actinomycetota</taxon>
        <taxon>Actinomycetes</taxon>
        <taxon>Glycomycetales</taxon>
        <taxon>Glycomycetaceae</taxon>
        <taxon>Glycomyces</taxon>
    </lineage>
</organism>
<dbReference type="GO" id="GO:0006310">
    <property type="term" value="P:DNA recombination"/>
    <property type="evidence" value="ECO:0007669"/>
    <property type="project" value="UniProtKB-KW"/>
</dbReference>
<protein>
    <recommendedName>
        <fullName evidence="3">Tyr recombinase domain-containing protein</fullName>
    </recommendedName>
</protein>
<dbReference type="PROSITE" id="PS51898">
    <property type="entry name" value="TYR_RECOMBINASE"/>
    <property type="match status" value="1"/>
</dbReference>
<evidence type="ECO:0000313" key="5">
    <source>
        <dbReference type="Proteomes" id="UP000308760"/>
    </source>
</evidence>
<evidence type="ECO:0000313" key="4">
    <source>
        <dbReference type="EMBL" id="THV41259.1"/>
    </source>
</evidence>
<feature type="domain" description="Tyr recombinase" evidence="3">
    <location>
        <begin position="240"/>
        <end position="456"/>
    </location>
</feature>
<keyword evidence="5" id="KW-1185">Reference proteome</keyword>